<dbReference type="OrthoDB" id="4760020at2"/>
<dbReference type="Pfam" id="PF01047">
    <property type="entry name" value="MarR"/>
    <property type="match status" value="1"/>
</dbReference>
<comment type="caution">
    <text evidence="3">The sequence shown here is derived from an EMBL/GenBank/DDBJ whole genome shotgun (WGS) entry which is preliminary data.</text>
</comment>
<dbReference type="PANTHER" id="PTHR33164:SF99">
    <property type="entry name" value="MARR FAMILY REGULATORY PROTEIN"/>
    <property type="match status" value="1"/>
</dbReference>
<dbReference type="Proteomes" id="UP000028870">
    <property type="component" value="Unassembled WGS sequence"/>
</dbReference>
<evidence type="ECO:0000313" key="4">
    <source>
        <dbReference type="Proteomes" id="UP000028870"/>
    </source>
</evidence>
<dbReference type="EMBL" id="CCBB010000001">
    <property type="protein sequence ID" value="CDO08179.1"/>
    <property type="molecule type" value="Genomic_DNA"/>
</dbReference>
<dbReference type="InterPro" id="IPR000835">
    <property type="entry name" value="HTH_MarR-typ"/>
</dbReference>
<keyword evidence="4" id="KW-1185">Reference proteome</keyword>
<reference evidence="3" key="1">
    <citation type="submission" date="2014-03" db="EMBL/GenBank/DDBJ databases">
        <title>Draft Genome Sequence of Mycobacterium cosmeticum DSM 44829.</title>
        <authorList>
            <person name="Croce O."/>
            <person name="Robert C."/>
            <person name="Raoult D."/>
            <person name="Drancourt M."/>
        </authorList>
    </citation>
    <scope>NUCLEOTIDE SEQUENCE [LARGE SCALE GENOMIC DNA]</scope>
    <source>
        <strain evidence="3">DSM 44829</strain>
    </source>
</reference>
<proteinExistence type="predicted"/>
<evidence type="ECO:0000259" key="2">
    <source>
        <dbReference type="PROSITE" id="PS50995"/>
    </source>
</evidence>
<dbReference type="GO" id="GO:0003700">
    <property type="term" value="F:DNA-binding transcription factor activity"/>
    <property type="evidence" value="ECO:0007669"/>
    <property type="project" value="InterPro"/>
</dbReference>
<dbReference type="InterPro" id="IPR036388">
    <property type="entry name" value="WH-like_DNA-bd_sf"/>
</dbReference>
<dbReference type="InterPro" id="IPR036390">
    <property type="entry name" value="WH_DNA-bd_sf"/>
</dbReference>
<dbReference type="Gene3D" id="1.10.10.10">
    <property type="entry name" value="Winged helix-like DNA-binding domain superfamily/Winged helix DNA-binding domain"/>
    <property type="match status" value="1"/>
</dbReference>
<dbReference type="RefSeq" id="WP_084172512.1">
    <property type="nucleotide sequence ID" value="NZ_CCBB010000001.1"/>
</dbReference>
<sequence>MGGACPEMPPSGLPALDEAEQRSWERFLDAAMRLYRLLNRKLLDAHKLTLFDVLLLEKLAGSGSARVGDLAQALMLTPSRVSQQIRRLESQGLVQRSASNSDRRGVVATITHDGLVRLRPALVTYGRAVRTHYLGQLTRSQLAALGDCARRIKSEANPVEAQRRSATKRRARSAVNRRQHDCLP</sequence>
<dbReference type="InterPro" id="IPR039422">
    <property type="entry name" value="MarR/SlyA-like"/>
</dbReference>
<dbReference type="eggNOG" id="COG1846">
    <property type="taxonomic scope" value="Bacteria"/>
</dbReference>
<protein>
    <submittedName>
        <fullName evidence="3">MarR family transcriptional regulator</fullName>
    </submittedName>
</protein>
<dbReference type="AlphaFoldDB" id="W9AQZ1"/>
<dbReference type="SUPFAM" id="SSF46785">
    <property type="entry name" value="Winged helix' DNA-binding domain"/>
    <property type="match status" value="1"/>
</dbReference>
<evidence type="ECO:0000313" key="3">
    <source>
        <dbReference type="EMBL" id="CDO08179.1"/>
    </source>
</evidence>
<accession>W9AQZ1</accession>
<gene>
    <name evidence="3" type="ORF">BN977_02998</name>
</gene>
<name>W9AQZ1_MYCCO</name>
<feature type="compositionally biased region" description="Basic residues" evidence="1">
    <location>
        <begin position="165"/>
        <end position="177"/>
    </location>
</feature>
<feature type="domain" description="HTH marR-type" evidence="2">
    <location>
        <begin position="24"/>
        <end position="154"/>
    </location>
</feature>
<organism evidence="3 4">
    <name type="scientific">Mycolicibacterium cosmeticum</name>
    <dbReference type="NCBI Taxonomy" id="258533"/>
    <lineage>
        <taxon>Bacteria</taxon>
        <taxon>Bacillati</taxon>
        <taxon>Actinomycetota</taxon>
        <taxon>Actinomycetes</taxon>
        <taxon>Mycobacteriales</taxon>
        <taxon>Mycobacteriaceae</taxon>
        <taxon>Mycolicibacterium</taxon>
    </lineage>
</organism>
<dbReference type="GO" id="GO:0006950">
    <property type="term" value="P:response to stress"/>
    <property type="evidence" value="ECO:0007669"/>
    <property type="project" value="TreeGrafter"/>
</dbReference>
<feature type="region of interest" description="Disordered" evidence="1">
    <location>
        <begin position="156"/>
        <end position="184"/>
    </location>
</feature>
<reference evidence="3" key="2">
    <citation type="submission" date="2014-03" db="EMBL/GenBank/DDBJ databases">
        <authorList>
            <person name="Urmite Genomes"/>
        </authorList>
    </citation>
    <scope>NUCLEOTIDE SEQUENCE</scope>
    <source>
        <strain evidence="3">DSM 44829</strain>
    </source>
</reference>
<dbReference type="PROSITE" id="PS50995">
    <property type="entry name" value="HTH_MARR_2"/>
    <property type="match status" value="1"/>
</dbReference>
<dbReference type="SMART" id="SM00347">
    <property type="entry name" value="HTH_MARR"/>
    <property type="match status" value="1"/>
</dbReference>
<dbReference type="PANTHER" id="PTHR33164">
    <property type="entry name" value="TRANSCRIPTIONAL REGULATOR, MARR FAMILY"/>
    <property type="match status" value="1"/>
</dbReference>
<dbReference type="STRING" id="258533.BN977_02998"/>
<evidence type="ECO:0000256" key="1">
    <source>
        <dbReference type="SAM" id="MobiDB-lite"/>
    </source>
</evidence>